<evidence type="ECO:0000313" key="1">
    <source>
        <dbReference type="EMBL" id="NBJ94628.1"/>
    </source>
</evidence>
<dbReference type="EMBL" id="QZDT01000045">
    <property type="protein sequence ID" value="NBJ94628.1"/>
    <property type="molecule type" value="Genomic_DNA"/>
</dbReference>
<dbReference type="CDD" id="cd12870">
    <property type="entry name" value="MqsA"/>
    <property type="match status" value="1"/>
</dbReference>
<reference evidence="1" key="1">
    <citation type="submission" date="2018-09" db="EMBL/GenBank/DDBJ databases">
        <title>Murine metabolic-syndrome-specific gut microbial biobank.</title>
        <authorList>
            <person name="Liu C."/>
        </authorList>
    </citation>
    <scope>NUCLEOTIDE SEQUENCE</scope>
    <source>
        <strain evidence="1">D42-62</strain>
    </source>
</reference>
<keyword evidence="2" id="KW-1185">Reference proteome</keyword>
<gene>
    <name evidence="1" type="ORF">D5281_19120</name>
</gene>
<proteinExistence type="predicted"/>
<dbReference type="NCBIfam" id="TIGR03831">
    <property type="entry name" value="YgiT_finger"/>
    <property type="match status" value="1"/>
</dbReference>
<dbReference type="InterPro" id="IPR022453">
    <property type="entry name" value="Znf_MqsA-type"/>
</dbReference>
<protein>
    <submittedName>
        <fullName evidence="1">Type II toxin-antitoxin system MqsA family antitoxin</fullName>
    </submittedName>
</protein>
<dbReference type="AlphaFoldDB" id="A0A9X5GT35"/>
<name>A0A9X5GT35_9FIRM</name>
<dbReference type="Proteomes" id="UP001154420">
    <property type="component" value="Unassembled WGS sequence"/>
</dbReference>
<dbReference type="RefSeq" id="WP_334296626.1">
    <property type="nucleotide sequence ID" value="NZ_QZDT01000045.1"/>
</dbReference>
<evidence type="ECO:0000313" key="2">
    <source>
        <dbReference type="Proteomes" id="UP001154420"/>
    </source>
</evidence>
<organism evidence="1 2">
    <name type="scientific">Parablautia muri</name>
    <dbReference type="NCBI Taxonomy" id="2320879"/>
    <lineage>
        <taxon>Bacteria</taxon>
        <taxon>Bacillati</taxon>
        <taxon>Bacillota</taxon>
        <taxon>Clostridia</taxon>
        <taxon>Lachnospirales</taxon>
        <taxon>Lachnospiraceae</taxon>
        <taxon>Parablautia</taxon>
    </lineage>
</organism>
<comment type="caution">
    <text evidence="1">The sequence shown here is derived from an EMBL/GenBank/DDBJ whole genome shotgun (WGS) entry which is preliminary data.</text>
</comment>
<accession>A0A9X5GT35</accession>
<sequence>MDCKCKTTASSLTTHVVNYKNCIIIIKNVPCEECEQCGEKYYSDEVAGHLESLVNSAKQLMQEIAVIDYSKAA</sequence>
<dbReference type="Gene3D" id="3.10.20.860">
    <property type="match status" value="1"/>
</dbReference>